<protein>
    <recommendedName>
        <fullName evidence="4">Lipoprotein</fullName>
    </recommendedName>
</protein>
<gene>
    <name evidence="2" type="ORF">GCM10022223_39120</name>
</gene>
<reference evidence="3" key="1">
    <citation type="journal article" date="2019" name="Int. J. Syst. Evol. Microbiol.">
        <title>The Global Catalogue of Microorganisms (GCM) 10K type strain sequencing project: providing services to taxonomists for standard genome sequencing and annotation.</title>
        <authorList>
            <consortium name="The Broad Institute Genomics Platform"/>
            <consortium name="The Broad Institute Genome Sequencing Center for Infectious Disease"/>
            <person name="Wu L."/>
            <person name="Ma J."/>
        </authorList>
    </citation>
    <scope>NUCLEOTIDE SEQUENCE [LARGE SCALE GENOMIC DNA]</scope>
    <source>
        <strain evidence="3">JCM 16902</strain>
    </source>
</reference>
<feature type="compositionally biased region" description="Low complexity" evidence="1">
    <location>
        <begin position="43"/>
        <end position="69"/>
    </location>
</feature>
<feature type="region of interest" description="Disordered" evidence="1">
    <location>
        <begin position="42"/>
        <end position="79"/>
    </location>
</feature>
<evidence type="ECO:0008006" key="4">
    <source>
        <dbReference type="Google" id="ProtNLM"/>
    </source>
</evidence>
<name>A0ABP6ZTJ4_9ACTN</name>
<evidence type="ECO:0000256" key="1">
    <source>
        <dbReference type="SAM" id="MobiDB-lite"/>
    </source>
</evidence>
<comment type="caution">
    <text evidence="2">The sequence shown here is derived from an EMBL/GenBank/DDBJ whole genome shotgun (WGS) entry which is preliminary data.</text>
</comment>
<organism evidence="2 3">
    <name type="scientific">Kineosporia mesophila</name>
    <dbReference type="NCBI Taxonomy" id="566012"/>
    <lineage>
        <taxon>Bacteria</taxon>
        <taxon>Bacillati</taxon>
        <taxon>Actinomycetota</taxon>
        <taxon>Actinomycetes</taxon>
        <taxon>Kineosporiales</taxon>
        <taxon>Kineosporiaceae</taxon>
        <taxon>Kineosporia</taxon>
    </lineage>
</organism>
<dbReference type="Proteomes" id="UP001501074">
    <property type="component" value="Unassembled WGS sequence"/>
</dbReference>
<evidence type="ECO:0000313" key="2">
    <source>
        <dbReference type="EMBL" id="GAA3618512.1"/>
    </source>
</evidence>
<keyword evidence="3" id="KW-1185">Reference proteome</keyword>
<proteinExistence type="predicted"/>
<evidence type="ECO:0000313" key="3">
    <source>
        <dbReference type="Proteomes" id="UP001501074"/>
    </source>
</evidence>
<sequence>MFDVDRAETVAAWRRAGYRGALNAAAVTMVVVLGVSACGGSSGTDADTKATSSATTTTAPSTPGTEETSAAGGTKGASPTVTVFARTGAPADEVLAGASEAIQKTPSDVMSSLAGEILLFRSMRGPVQYAKVTKSSVLTKRIKWFTDEELEGVTYLVVVPTWEERNNRLAYFLITARSLTDLGYANFTPDLDPADLSSVGEVHTLTQADLDSVSDWRPFMNRSIRTSDIR</sequence>
<accession>A0ABP6ZTJ4</accession>
<dbReference type="EMBL" id="BAAAZO010000006">
    <property type="protein sequence ID" value="GAA3618512.1"/>
    <property type="molecule type" value="Genomic_DNA"/>
</dbReference>